<comment type="function">
    <text evidence="4">Component of the cytochrome c oxidase, the last enzyme in the mitochondrial electron transport chain which drives oxidative phosphorylation.</text>
</comment>
<name>A0A1S6GL37_9MAXI</name>
<comment type="similarity">
    <text evidence="4">Belongs to the cytochrome c oxidase subunit 6B.</text>
</comment>
<dbReference type="FunFam" id="1.10.10.140:FF:000001">
    <property type="entry name" value="Cytochrome c oxidase subunit 6B1"/>
    <property type="match status" value="1"/>
</dbReference>
<proteinExistence type="evidence at transcript level"/>
<dbReference type="InterPro" id="IPR003213">
    <property type="entry name" value="Cyt_c_oxidase_su6B"/>
</dbReference>
<dbReference type="GO" id="GO:0045277">
    <property type="term" value="C:respiratory chain complex IV"/>
    <property type="evidence" value="ECO:0007669"/>
    <property type="project" value="InterPro"/>
</dbReference>
<keyword evidence="3 5" id="KW-1015">Disulfide bond</keyword>
<dbReference type="SUPFAM" id="SSF47694">
    <property type="entry name" value="Cytochrome c oxidase subunit h"/>
    <property type="match status" value="1"/>
</dbReference>
<evidence type="ECO:0000313" key="6">
    <source>
        <dbReference type="EMBL" id="AQS22574.1"/>
    </source>
</evidence>
<dbReference type="PROSITE" id="PS51808">
    <property type="entry name" value="CHCH"/>
    <property type="match status" value="1"/>
</dbReference>
<feature type="disulfide bond" evidence="5">
    <location>
        <begin position="33"/>
        <end position="44"/>
    </location>
</feature>
<dbReference type="CDD" id="cd00926">
    <property type="entry name" value="Cyt_c_Oxidase_VIb"/>
    <property type="match status" value="1"/>
</dbReference>
<sequence>MEQLKETIPYDPRFPNMNQTRNCWQNYVDFHRCQKIKGEEYEPCQYFFRNFRTICPNSWVEKWDEQREAGSFPAKI</sequence>
<evidence type="ECO:0000256" key="4">
    <source>
        <dbReference type="PIRNR" id="PIRNR000278"/>
    </source>
</evidence>
<reference evidence="6" key="1">
    <citation type="journal article" date="2017" name="Aquat. Toxicol.">
        <title>Spliced leader-based analyses reveal the effects of polycyclic aromatic hydrocarbons on gene expression in the copepod Pseudodiaptomus poplesia.</title>
        <authorList>
            <person name="Zhuang Y."/>
            <person name="Yang F."/>
            <person name="Xu D."/>
            <person name="Chen H."/>
            <person name="Zhang H."/>
            <person name="Liu G."/>
        </authorList>
    </citation>
    <scope>NUCLEOTIDE SEQUENCE</scope>
</reference>
<organism evidence="6">
    <name type="scientific">Pseudodiaptomus poplesia</name>
    <dbReference type="NCBI Taxonomy" id="213370"/>
    <lineage>
        <taxon>Eukaryota</taxon>
        <taxon>Metazoa</taxon>
        <taxon>Ecdysozoa</taxon>
        <taxon>Arthropoda</taxon>
        <taxon>Crustacea</taxon>
        <taxon>Multicrustacea</taxon>
        <taxon>Hexanauplia</taxon>
        <taxon>Copepoda</taxon>
        <taxon>Calanoida</taxon>
        <taxon>Pseudodiaptomidae</taxon>
        <taxon>Pseudodiaptomus</taxon>
    </lineage>
</organism>
<dbReference type="PIRSF" id="PIRSF000278">
    <property type="entry name" value="Cyt_c_oxidase_6B"/>
    <property type="match status" value="1"/>
</dbReference>
<protein>
    <recommendedName>
        <fullName evidence="4">Cytochrome c oxidase subunit</fullName>
    </recommendedName>
</protein>
<feature type="disulfide bond" evidence="5">
    <location>
        <begin position="23"/>
        <end position="55"/>
    </location>
</feature>
<evidence type="ECO:0000256" key="5">
    <source>
        <dbReference type="PIRSR" id="PIRSR000278-1"/>
    </source>
</evidence>
<dbReference type="InterPro" id="IPR048280">
    <property type="entry name" value="COX6B-like"/>
</dbReference>
<dbReference type="AlphaFoldDB" id="A0A1S6GL37"/>
<evidence type="ECO:0000256" key="2">
    <source>
        <dbReference type="ARBA" id="ARBA00023128"/>
    </source>
</evidence>
<keyword evidence="2 4" id="KW-0496">Mitochondrion</keyword>
<dbReference type="Pfam" id="PF02297">
    <property type="entry name" value="COX6B"/>
    <property type="match status" value="1"/>
</dbReference>
<accession>A0A1S6GL37</accession>
<dbReference type="GO" id="GO:0005739">
    <property type="term" value="C:mitochondrion"/>
    <property type="evidence" value="ECO:0007669"/>
    <property type="project" value="UniProtKB-SubCell"/>
</dbReference>
<dbReference type="EMBL" id="KY314140">
    <property type="protein sequence ID" value="AQS22574.1"/>
    <property type="molecule type" value="mRNA"/>
</dbReference>
<dbReference type="InterPro" id="IPR036549">
    <property type="entry name" value="CX6/COA6-like_sf"/>
</dbReference>
<evidence type="ECO:0000256" key="1">
    <source>
        <dbReference type="ARBA" id="ARBA00004173"/>
    </source>
</evidence>
<evidence type="ECO:0000256" key="3">
    <source>
        <dbReference type="ARBA" id="ARBA00023157"/>
    </source>
</evidence>
<dbReference type="Gene3D" id="1.10.10.140">
    <property type="entry name" value="Cytochrome c oxidase, subunit VIb"/>
    <property type="match status" value="1"/>
</dbReference>
<comment type="subcellular location">
    <subcellularLocation>
        <location evidence="1">Mitochondrion</location>
    </subcellularLocation>
</comment>
<dbReference type="PANTHER" id="PTHR11387">
    <property type="entry name" value="CYTOCHROME C OXIDASE SUBUNIT 6B"/>
    <property type="match status" value="1"/>
</dbReference>